<evidence type="ECO:0000259" key="6">
    <source>
        <dbReference type="Pfam" id="PF07291"/>
    </source>
</evidence>
<feature type="transmembrane region" description="Helical" evidence="5">
    <location>
        <begin position="69"/>
        <end position="86"/>
    </location>
</feature>
<keyword evidence="3 5" id="KW-1133">Transmembrane helix</keyword>
<dbReference type="EMBL" id="JBHSQV010000027">
    <property type="protein sequence ID" value="MFC5985505.1"/>
    <property type="molecule type" value="Genomic_DNA"/>
</dbReference>
<dbReference type="Pfam" id="PF07291">
    <property type="entry name" value="MauE"/>
    <property type="match status" value="1"/>
</dbReference>
<organism evidence="7 8">
    <name type="scientific">Marinicrinis lubricantis</name>
    <dbReference type="NCBI Taxonomy" id="2086470"/>
    <lineage>
        <taxon>Bacteria</taxon>
        <taxon>Bacillati</taxon>
        <taxon>Bacillota</taxon>
        <taxon>Bacilli</taxon>
        <taxon>Bacillales</taxon>
        <taxon>Paenibacillaceae</taxon>
    </lineage>
</organism>
<feature type="transmembrane region" description="Helical" evidence="5">
    <location>
        <begin position="141"/>
        <end position="162"/>
    </location>
</feature>
<keyword evidence="2 5" id="KW-0812">Transmembrane</keyword>
<sequence>MNAVIQIQILVLAVFFFSAITKLFDLRSFKETIVQLKVPTKLAEFAALTLPIIELTASILFVWETTAMIGVMVIICLLLCFGYAAHRARGRYVECNCFGSLVQEQFGTLTYAKIICLLILSMVLLMSGSMVTIYTLSFSEIAAALLNSIGIVLLYSLAVTCWQFKKSLSSEM</sequence>
<dbReference type="InterPro" id="IPR009908">
    <property type="entry name" value="Methylamine_util_MauE"/>
</dbReference>
<dbReference type="Proteomes" id="UP001596250">
    <property type="component" value="Unassembled WGS sequence"/>
</dbReference>
<comment type="caution">
    <text evidence="7">The sequence shown here is derived from an EMBL/GenBank/DDBJ whole genome shotgun (WGS) entry which is preliminary data.</text>
</comment>
<evidence type="ECO:0000256" key="5">
    <source>
        <dbReference type="SAM" id="Phobius"/>
    </source>
</evidence>
<feature type="transmembrane region" description="Helical" evidence="5">
    <location>
        <begin position="45"/>
        <end position="63"/>
    </location>
</feature>
<feature type="domain" description="Methylamine utilisation protein MauE" evidence="6">
    <location>
        <begin position="7"/>
        <end position="125"/>
    </location>
</feature>
<feature type="transmembrane region" description="Helical" evidence="5">
    <location>
        <begin position="114"/>
        <end position="135"/>
    </location>
</feature>
<evidence type="ECO:0000256" key="4">
    <source>
        <dbReference type="ARBA" id="ARBA00023136"/>
    </source>
</evidence>
<evidence type="ECO:0000313" key="7">
    <source>
        <dbReference type="EMBL" id="MFC5985505.1"/>
    </source>
</evidence>
<name>A0ABW1IK96_9BACL</name>
<keyword evidence="8" id="KW-1185">Reference proteome</keyword>
<proteinExistence type="predicted"/>
<keyword evidence="4 5" id="KW-0472">Membrane</keyword>
<evidence type="ECO:0000256" key="2">
    <source>
        <dbReference type="ARBA" id="ARBA00022692"/>
    </source>
</evidence>
<evidence type="ECO:0000256" key="1">
    <source>
        <dbReference type="ARBA" id="ARBA00004141"/>
    </source>
</evidence>
<comment type="subcellular location">
    <subcellularLocation>
        <location evidence="1">Membrane</location>
        <topology evidence="1">Multi-pass membrane protein</topology>
    </subcellularLocation>
</comment>
<reference evidence="8" key="1">
    <citation type="journal article" date="2019" name="Int. J. Syst. Evol. Microbiol.">
        <title>The Global Catalogue of Microorganisms (GCM) 10K type strain sequencing project: providing services to taxonomists for standard genome sequencing and annotation.</title>
        <authorList>
            <consortium name="The Broad Institute Genomics Platform"/>
            <consortium name="The Broad Institute Genome Sequencing Center for Infectious Disease"/>
            <person name="Wu L."/>
            <person name="Ma J."/>
        </authorList>
    </citation>
    <scope>NUCLEOTIDE SEQUENCE [LARGE SCALE GENOMIC DNA]</scope>
    <source>
        <strain evidence="8">CCM 8749</strain>
    </source>
</reference>
<feature type="transmembrane region" description="Helical" evidence="5">
    <location>
        <begin position="6"/>
        <end position="24"/>
    </location>
</feature>
<accession>A0ABW1IK96</accession>
<protein>
    <submittedName>
        <fullName evidence="7">MauE/DoxX family redox-associated membrane protein</fullName>
    </submittedName>
</protein>
<evidence type="ECO:0000256" key="3">
    <source>
        <dbReference type="ARBA" id="ARBA00022989"/>
    </source>
</evidence>
<evidence type="ECO:0000313" key="8">
    <source>
        <dbReference type="Proteomes" id="UP001596250"/>
    </source>
</evidence>
<gene>
    <name evidence="7" type="ORF">ACFPXP_03520</name>
</gene>
<dbReference type="RefSeq" id="WP_379892406.1">
    <property type="nucleotide sequence ID" value="NZ_CBCSCT010000009.1"/>
</dbReference>